<dbReference type="Proteomes" id="UP001341840">
    <property type="component" value="Unassembled WGS sequence"/>
</dbReference>
<reference evidence="2 3" key="1">
    <citation type="journal article" date="2023" name="Plants (Basel)">
        <title>Bridging the Gap: Combining Genomics and Transcriptomics Approaches to Understand Stylosanthes scabra, an Orphan Legume from the Brazilian Caatinga.</title>
        <authorList>
            <person name="Ferreira-Neto J.R.C."/>
            <person name="da Silva M.D."/>
            <person name="Binneck E."/>
            <person name="de Melo N.F."/>
            <person name="da Silva R.H."/>
            <person name="de Melo A.L.T.M."/>
            <person name="Pandolfi V."/>
            <person name="Bustamante F.O."/>
            <person name="Brasileiro-Vidal A.C."/>
            <person name="Benko-Iseppon A.M."/>
        </authorList>
    </citation>
    <scope>NUCLEOTIDE SEQUENCE [LARGE SCALE GENOMIC DNA]</scope>
    <source>
        <tissue evidence="2">Leaves</tissue>
    </source>
</reference>
<proteinExistence type="predicted"/>
<organism evidence="2 3">
    <name type="scientific">Stylosanthes scabra</name>
    <dbReference type="NCBI Taxonomy" id="79078"/>
    <lineage>
        <taxon>Eukaryota</taxon>
        <taxon>Viridiplantae</taxon>
        <taxon>Streptophyta</taxon>
        <taxon>Embryophyta</taxon>
        <taxon>Tracheophyta</taxon>
        <taxon>Spermatophyta</taxon>
        <taxon>Magnoliopsida</taxon>
        <taxon>eudicotyledons</taxon>
        <taxon>Gunneridae</taxon>
        <taxon>Pentapetalae</taxon>
        <taxon>rosids</taxon>
        <taxon>fabids</taxon>
        <taxon>Fabales</taxon>
        <taxon>Fabaceae</taxon>
        <taxon>Papilionoideae</taxon>
        <taxon>50 kb inversion clade</taxon>
        <taxon>dalbergioids sensu lato</taxon>
        <taxon>Dalbergieae</taxon>
        <taxon>Pterocarpus clade</taxon>
        <taxon>Stylosanthes</taxon>
    </lineage>
</organism>
<keyword evidence="3" id="KW-1185">Reference proteome</keyword>
<evidence type="ECO:0000313" key="2">
    <source>
        <dbReference type="EMBL" id="MED6125658.1"/>
    </source>
</evidence>
<feature type="region of interest" description="Disordered" evidence="1">
    <location>
        <begin position="97"/>
        <end position="125"/>
    </location>
</feature>
<evidence type="ECO:0000313" key="3">
    <source>
        <dbReference type="Proteomes" id="UP001341840"/>
    </source>
</evidence>
<dbReference type="EMBL" id="JASCZI010031009">
    <property type="protein sequence ID" value="MED6125658.1"/>
    <property type="molecule type" value="Genomic_DNA"/>
</dbReference>
<name>A0ABU6RPE3_9FABA</name>
<evidence type="ECO:0000256" key="1">
    <source>
        <dbReference type="SAM" id="MobiDB-lite"/>
    </source>
</evidence>
<gene>
    <name evidence="2" type="primary">WRKY25_2</name>
    <name evidence="2" type="ORF">PIB30_070688</name>
</gene>
<feature type="compositionally biased region" description="Low complexity" evidence="1">
    <location>
        <begin position="102"/>
        <end position="111"/>
    </location>
</feature>
<comment type="caution">
    <text evidence="2">The sequence shown here is derived from an EMBL/GenBank/DDBJ whole genome shotgun (WGS) entry which is preliminary data.</text>
</comment>
<accession>A0ABU6RPE3</accession>
<protein>
    <submittedName>
        <fullName evidence="2">WRKY transcription factor</fullName>
    </submittedName>
</protein>
<sequence>MTSSFSSQLISENNNLGFSKSPQGLLLDTVRSEFMTTSPPSFPFSPSSFFGFGHDDLSLAELLDSPILSNIIVPSETTSFNWKSDCGEVQQNIKNKQEEKSLSSFSCQNQSSPPPSSSQHQNVNDSFIFAMPN</sequence>